<evidence type="ECO:0000313" key="2">
    <source>
        <dbReference type="Proteomes" id="UP000297535"/>
    </source>
</evidence>
<dbReference type="Proteomes" id="UP000297535">
    <property type="component" value="Unassembled WGS sequence"/>
</dbReference>
<protein>
    <submittedName>
        <fullName evidence="1">Uncharacterized protein</fullName>
    </submittedName>
</protein>
<gene>
    <name evidence="1" type="ORF">EU555_07670</name>
</gene>
<dbReference type="OrthoDB" id="8611435at2"/>
<keyword evidence="2" id="KW-1185">Reference proteome</keyword>
<sequence>MIGRYLGLALAVAGCGPGVAQDLGSAGITMQGNYNTIIYNNGAMNLVPNGAPAEARPVRSGGSLWEHNSSVVSLEAAGNQRRFYYHRPRAGMGEAGARPGSLLFEGIRSGNRYHGTAYIFAGRCGTYPYRVSGTVIQDREVVMRGMAPRIDRSDCQVSGQMSDLLVFRLL</sequence>
<dbReference type="RefSeq" id="WP_135414085.1">
    <property type="nucleotide sequence ID" value="NZ_SRLB01000005.1"/>
</dbReference>
<organism evidence="1 2">
    <name type="scientific">Methylobacterium nonmethylotrophicum</name>
    <dbReference type="NCBI Taxonomy" id="1141884"/>
    <lineage>
        <taxon>Bacteria</taxon>
        <taxon>Pseudomonadati</taxon>
        <taxon>Pseudomonadota</taxon>
        <taxon>Alphaproteobacteria</taxon>
        <taxon>Hyphomicrobiales</taxon>
        <taxon>Methylobacteriaceae</taxon>
        <taxon>Methylobacterium</taxon>
    </lineage>
</organism>
<proteinExistence type="predicted"/>
<reference evidence="1 2" key="1">
    <citation type="submission" date="2019-04" db="EMBL/GenBank/DDBJ databases">
        <authorList>
            <person name="Feng G."/>
            <person name="Zhu H."/>
        </authorList>
    </citation>
    <scope>NUCLEOTIDE SEQUENCE [LARGE SCALE GENOMIC DNA]</scope>
    <source>
        <strain evidence="1 2">6HR-1</strain>
    </source>
</reference>
<dbReference type="PROSITE" id="PS51257">
    <property type="entry name" value="PROKAR_LIPOPROTEIN"/>
    <property type="match status" value="1"/>
</dbReference>
<dbReference type="AlphaFoldDB" id="A0A4Z0NT72"/>
<comment type="caution">
    <text evidence="1">The sequence shown here is derived from an EMBL/GenBank/DDBJ whole genome shotgun (WGS) entry which is preliminary data.</text>
</comment>
<accession>A0A4Z0NT72</accession>
<name>A0A4Z0NT72_9HYPH</name>
<dbReference type="EMBL" id="SRLB01000005">
    <property type="protein sequence ID" value="TGE00620.1"/>
    <property type="molecule type" value="Genomic_DNA"/>
</dbReference>
<evidence type="ECO:0000313" key="1">
    <source>
        <dbReference type="EMBL" id="TGE00620.1"/>
    </source>
</evidence>